<dbReference type="SUPFAM" id="SSF47413">
    <property type="entry name" value="lambda repressor-like DNA-binding domains"/>
    <property type="match status" value="1"/>
</dbReference>
<evidence type="ECO:0000259" key="2">
    <source>
        <dbReference type="PROSITE" id="PS50943"/>
    </source>
</evidence>
<feature type="region of interest" description="Disordered" evidence="1">
    <location>
        <begin position="79"/>
        <end position="149"/>
    </location>
</feature>
<feature type="domain" description="HTH cro/C1-type" evidence="2">
    <location>
        <begin position="27"/>
        <end position="82"/>
    </location>
</feature>
<feature type="compositionally biased region" description="Low complexity" evidence="1">
    <location>
        <begin position="105"/>
        <end position="125"/>
    </location>
</feature>
<dbReference type="EMBL" id="JBHSFH010000007">
    <property type="protein sequence ID" value="MFC4495447.1"/>
    <property type="molecule type" value="Genomic_DNA"/>
</dbReference>
<proteinExistence type="predicted"/>
<dbReference type="CDD" id="cd00093">
    <property type="entry name" value="HTH_XRE"/>
    <property type="match status" value="1"/>
</dbReference>
<evidence type="ECO:0000313" key="3">
    <source>
        <dbReference type="EMBL" id="MFC4495447.1"/>
    </source>
</evidence>
<dbReference type="InterPro" id="IPR010982">
    <property type="entry name" value="Lambda_DNA-bd_dom_sf"/>
</dbReference>
<dbReference type="Gene3D" id="1.10.260.40">
    <property type="entry name" value="lambda repressor-like DNA-binding domains"/>
    <property type="match status" value="1"/>
</dbReference>
<gene>
    <name evidence="3" type="ORF">ACFPA8_15045</name>
</gene>
<dbReference type="PROSITE" id="PS50943">
    <property type="entry name" value="HTH_CROC1"/>
    <property type="match status" value="1"/>
</dbReference>
<dbReference type="Pfam" id="PF13560">
    <property type="entry name" value="HTH_31"/>
    <property type="match status" value="1"/>
</dbReference>
<reference evidence="4" key="1">
    <citation type="journal article" date="2019" name="Int. J. Syst. Evol. Microbiol.">
        <title>The Global Catalogue of Microorganisms (GCM) 10K type strain sequencing project: providing services to taxonomists for standard genome sequencing and annotation.</title>
        <authorList>
            <consortium name="The Broad Institute Genomics Platform"/>
            <consortium name="The Broad Institute Genome Sequencing Center for Infectious Disease"/>
            <person name="Wu L."/>
            <person name="Ma J."/>
        </authorList>
    </citation>
    <scope>NUCLEOTIDE SEQUENCE [LARGE SCALE GENOMIC DNA]</scope>
    <source>
        <strain evidence="4">CGMCC 4.7357</strain>
    </source>
</reference>
<name>A0ABV9A841_9ACTN</name>
<protein>
    <submittedName>
        <fullName evidence="3">Transcriptional regulator</fullName>
    </submittedName>
</protein>
<feature type="region of interest" description="Disordered" evidence="1">
    <location>
        <begin position="178"/>
        <end position="207"/>
    </location>
</feature>
<accession>A0ABV9A841</accession>
<organism evidence="3 4">
    <name type="scientific">Streptomyces ovatisporus</name>
    <dbReference type="NCBI Taxonomy" id="1128682"/>
    <lineage>
        <taxon>Bacteria</taxon>
        <taxon>Bacillati</taxon>
        <taxon>Actinomycetota</taxon>
        <taxon>Actinomycetes</taxon>
        <taxon>Kitasatosporales</taxon>
        <taxon>Streptomycetaceae</taxon>
        <taxon>Streptomyces</taxon>
    </lineage>
</organism>
<comment type="caution">
    <text evidence="3">The sequence shown here is derived from an EMBL/GenBank/DDBJ whole genome shotgun (WGS) entry which is preliminary data.</text>
</comment>
<dbReference type="Proteomes" id="UP001595997">
    <property type="component" value="Unassembled WGS sequence"/>
</dbReference>
<dbReference type="RefSeq" id="WP_386448266.1">
    <property type="nucleotide sequence ID" value="NZ_JBHSFH010000007.1"/>
</dbReference>
<feature type="compositionally biased region" description="Basic and acidic residues" evidence="1">
    <location>
        <begin position="128"/>
        <end position="138"/>
    </location>
</feature>
<dbReference type="InterPro" id="IPR001387">
    <property type="entry name" value="Cro/C1-type_HTH"/>
</dbReference>
<sequence>MSAPGRRPLKPLSPELPEPVAQFTEALRQVYLERTQLNQRELAAALHLTKSPVSRYLNGQEIIPADTFAELCRIAGLTPRQQQQLGSQRERAETALRAASTDQSDAVPDAVPAAEPAAEPAAVPVSTERNDVRGDGRRTLSRGLTPGTSPRRAALAAGAAVLLAAGVVIAVQTLVTGGDGEAVTDGNPRAGVSRSASDPSSGGSCRPTRVYRVLEDGDILDGRRNDIGDVRADDLFGLDDAPASSPYRFRDYGHVVGSEVTGYVDQAKLKPLGRRCLRPDSR</sequence>
<evidence type="ECO:0000256" key="1">
    <source>
        <dbReference type="SAM" id="MobiDB-lite"/>
    </source>
</evidence>
<keyword evidence="4" id="KW-1185">Reference proteome</keyword>
<feature type="compositionally biased region" description="Low complexity" evidence="1">
    <location>
        <begin position="191"/>
        <end position="204"/>
    </location>
</feature>
<evidence type="ECO:0000313" key="4">
    <source>
        <dbReference type="Proteomes" id="UP001595997"/>
    </source>
</evidence>